<proteinExistence type="predicted"/>
<organism evidence="2 3">
    <name type="scientific">Paludisphaera borealis</name>
    <dbReference type="NCBI Taxonomy" id="1387353"/>
    <lineage>
        <taxon>Bacteria</taxon>
        <taxon>Pseudomonadati</taxon>
        <taxon>Planctomycetota</taxon>
        <taxon>Planctomycetia</taxon>
        <taxon>Isosphaerales</taxon>
        <taxon>Isosphaeraceae</taxon>
        <taxon>Paludisphaera</taxon>
    </lineage>
</organism>
<evidence type="ECO:0000256" key="1">
    <source>
        <dbReference type="SAM" id="MobiDB-lite"/>
    </source>
</evidence>
<protein>
    <submittedName>
        <fullName evidence="2">Uncharacterized protein</fullName>
    </submittedName>
</protein>
<dbReference type="KEGG" id="pbor:BSF38_01352"/>
<dbReference type="Proteomes" id="UP000186309">
    <property type="component" value="Chromosome"/>
</dbReference>
<dbReference type="STRING" id="1387353.BSF38_01352"/>
<dbReference type="EMBL" id="CP019082">
    <property type="protein sequence ID" value="APW59891.1"/>
    <property type="molecule type" value="Genomic_DNA"/>
</dbReference>
<dbReference type="RefSeq" id="WP_210405688.1">
    <property type="nucleotide sequence ID" value="NZ_CP019082.1"/>
</dbReference>
<accession>A0A1U7CLU1</accession>
<sequence length="413" mass="46970">MTILMGSLTLILFLLATLGTGAGIIYAFASRRGFNRCLVSYILQTRKRRTRRHTDHIHALICIADHFEPGNEGASPEIAMDRVRRWVEMYPRLLGQFRDSDGMPPRHSFFYPIEQYNPEHLDLLSELCSAGFGEVEVHLHHDDDTAESLRATLLKAKESLSRRHGLLPRQKDSGELAYGFVHGNWALDNSRSDGRWCGVNNELNVLRETGCYADFTLPSAPSSTQTRKINSIYYARDDPHRPRSHDWGIDVGVGPAPPDALMLIQGPLVLDWRRRKWGLAPRIENGCLQSNQPPTSERLDLWLRAKVQVPRRPDWYFIKLHTHGAPESNQRVLLGDPMVEFHRTLALRSQDDPRFHFHYVTAREMFNLARAAEAGWTGSISEARDYEMVWDGHSSTSTRGPSASGERRGRALS</sequence>
<dbReference type="AlphaFoldDB" id="A0A1U7CLU1"/>
<name>A0A1U7CLU1_9BACT</name>
<evidence type="ECO:0000313" key="2">
    <source>
        <dbReference type="EMBL" id="APW59891.1"/>
    </source>
</evidence>
<keyword evidence="3" id="KW-1185">Reference proteome</keyword>
<evidence type="ECO:0000313" key="3">
    <source>
        <dbReference type="Proteomes" id="UP000186309"/>
    </source>
</evidence>
<gene>
    <name evidence="2" type="ORF">BSF38_01352</name>
</gene>
<reference evidence="3" key="1">
    <citation type="submission" date="2016-12" db="EMBL/GenBank/DDBJ databases">
        <title>Comparative genomics of four Isosphaeraceae planctomycetes: a common pool of plasmids and glycoside hydrolase genes.</title>
        <authorList>
            <person name="Ivanova A."/>
        </authorList>
    </citation>
    <scope>NUCLEOTIDE SEQUENCE [LARGE SCALE GENOMIC DNA]</scope>
    <source>
        <strain evidence="3">PX4</strain>
    </source>
</reference>
<feature type="region of interest" description="Disordered" evidence="1">
    <location>
        <begin position="392"/>
        <end position="413"/>
    </location>
</feature>